<feature type="region of interest" description="Disordered" evidence="2">
    <location>
        <begin position="168"/>
        <end position="203"/>
    </location>
</feature>
<evidence type="ECO:0000313" key="5">
    <source>
        <dbReference type="Proteomes" id="UP001152797"/>
    </source>
</evidence>
<organism evidence="3">
    <name type="scientific">Cladocopium goreaui</name>
    <dbReference type="NCBI Taxonomy" id="2562237"/>
    <lineage>
        <taxon>Eukaryota</taxon>
        <taxon>Sar</taxon>
        <taxon>Alveolata</taxon>
        <taxon>Dinophyceae</taxon>
        <taxon>Suessiales</taxon>
        <taxon>Symbiodiniaceae</taxon>
        <taxon>Cladocopium</taxon>
    </lineage>
</organism>
<feature type="region of interest" description="Disordered" evidence="2">
    <location>
        <begin position="400"/>
        <end position="429"/>
    </location>
</feature>
<feature type="coiled-coil region" evidence="1">
    <location>
        <begin position="368"/>
        <end position="397"/>
    </location>
</feature>
<gene>
    <name evidence="3" type="ORF">C1SCF055_LOCUS30227</name>
</gene>
<keyword evidence="1" id="KW-0175">Coiled coil</keyword>
<evidence type="ECO:0000256" key="1">
    <source>
        <dbReference type="SAM" id="Coils"/>
    </source>
</evidence>
<dbReference type="Proteomes" id="UP001152797">
    <property type="component" value="Unassembled WGS sequence"/>
</dbReference>
<evidence type="ECO:0000256" key="2">
    <source>
        <dbReference type="SAM" id="MobiDB-lite"/>
    </source>
</evidence>
<evidence type="ECO:0000313" key="4">
    <source>
        <dbReference type="EMBL" id="CAL4791754.1"/>
    </source>
</evidence>
<dbReference type="EMBL" id="CAMXCT030003435">
    <property type="protein sequence ID" value="CAL4791754.1"/>
    <property type="molecule type" value="Genomic_DNA"/>
</dbReference>
<proteinExistence type="predicted"/>
<protein>
    <submittedName>
        <fullName evidence="3">Uncharacterized protein</fullName>
    </submittedName>
</protein>
<dbReference type="OrthoDB" id="10458125at2759"/>
<feature type="compositionally biased region" description="Polar residues" evidence="2">
    <location>
        <begin position="188"/>
        <end position="197"/>
    </location>
</feature>
<reference evidence="4 5" key="2">
    <citation type="submission" date="2024-05" db="EMBL/GenBank/DDBJ databases">
        <authorList>
            <person name="Chen Y."/>
            <person name="Shah S."/>
            <person name="Dougan E. K."/>
            <person name="Thang M."/>
            <person name="Chan C."/>
        </authorList>
    </citation>
    <scope>NUCLEOTIDE SEQUENCE [LARGE SCALE GENOMIC DNA]</scope>
</reference>
<dbReference type="EMBL" id="CAMXCT010003435">
    <property type="protein sequence ID" value="CAI4004442.1"/>
    <property type="molecule type" value="Genomic_DNA"/>
</dbReference>
<feature type="compositionally biased region" description="Basic and acidic residues" evidence="2">
    <location>
        <begin position="46"/>
        <end position="57"/>
    </location>
</feature>
<feature type="compositionally biased region" description="Low complexity" evidence="2">
    <location>
        <begin position="419"/>
        <end position="429"/>
    </location>
</feature>
<keyword evidence="5" id="KW-1185">Reference proteome</keyword>
<evidence type="ECO:0000313" key="3">
    <source>
        <dbReference type="EMBL" id="CAI4004442.1"/>
    </source>
</evidence>
<reference evidence="3" key="1">
    <citation type="submission" date="2022-10" db="EMBL/GenBank/DDBJ databases">
        <authorList>
            <person name="Chen Y."/>
            <person name="Dougan E. K."/>
            <person name="Chan C."/>
            <person name="Rhodes N."/>
            <person name="Thang M."/>
        </authorList>
    </citation>
    <scope>NUCLEOTIDE SEQUENCE</scope>
</reference>
<name>A0A9P1D8F8_9DINO</name>
<comment type="caution">
    <text evidence="3">The sequence shown here is derived from an EMBL/GenBank/DDBJ whole genome shotgun (WGS) entry which is preliminary data.</text>
</comment>
<dbReference type="AlphaFoldDB" id="A0A9P1D8F8"/>
<dbReference type="EMBL" id="CAMXCT020003435">
    <property type="protein sequence ID" value="CAL1157817.1"/>
    <property type="molecule type" value="Genomic_DNA"/>
</dbReference>
<sequence>MRHCVAWGCVTSESTANSFRDFWLSLGGGPLSIDTLGSDPSRQARRGTDPGRPRGRPEAQVAGIAQRSRSVFEPRASDRYHQLDDGPRRQDSKYLAALSDVRLEGSNEAVYFVLRGLGMKASPGPNSLPRIEIMAAQHPRLYAALRRLGLRHLRDTIVLEPSAGTLERLPATSSTSDLKVPRPHDPQSRSSKTLRSSNRMDRKRMAHEVIRAPLMEFIPIISKAHRAAAPPSATSMLPAAKAEEMLAQLRAERCSMRSQGPPSEEAEASRYSIPCIGARPTRTPEEQEEFFAKLAGRHGSLAPELTEEALPGPSLRLRPVRSAEEQKQYFAKLSVPRVVRPKVLPFELGHRVQSSFGRAAERHLLGRLERLHETKQKAIMEQEALEAQARVREVRRALYGDDASEDEMTEGIFPPDPSPEASEAAFSDG</sequence>
<accession>A0A9P1D8F8</accession>
<feature type="region of interest" description="Disordered" evidence="2">
    <location>
        <begin position="34"/>
        <end position="65"/>
    </location>
</feature>